<organism evidence="2">
    <name type="scientific">bioreactor metagenome</name>
    <dbReference type="NCBI Taxonomy" id="1076179"/>
    <lineage>
        <taxon>unclassified sequences</taxon>
        <taxon>metagenomes</taxon>
        <taxon>ecological metagenomes</taxon>
    </lineage>
</organism>
<gene>
    <name evidence="2" type="ORF">SDC9_161121</name>
</gene>
<feature type="region of interest" description="Disordered" evidence="1">
    <location>
        <begin position="1"/>
        <end position="31"/>
    </location>
</feature>
<proteinExistence type="predicted"/>
<sequence>MACPGDACRGSHMPGQDAVGRADGAWQAPPFFQPGGMPPVSVVVHEVQPVAHHVCPLPRPHVQIGDRLTDAESAQIEVELATPARVDFIQKRQPVAFGFRLRDSPAGAIFP</sequence>
<evidence type="ECO:0000313" key="2">
    <source>
        <dbReference type="EMBL" id="MPN13795.1"/>
    </source>
</evidence>
<evidence type="ECO:0000256" key="1">
    <source>
        <dbReference type="SAM" id="MobiDB-lite"/>
    </source>
</evidence>
<name>A0A645FH95_9ZZZZ</name>
<dbReference type="AlphaFoldDB" id="A0A645FH95"/>
<accession>A0A645FH95</accession>
<dbReference type="EMBL" id="VSSQ01060341">
    <property type="protein sequence ID" value="MPN13795.1"/>
    <property type="molecule type" value="Genomic_DNA"/>
</dbReference>
<protein>
    <submittedName>
        <fullName evidence="2">Uncharacterized protein</fullName>
    </submittedName>
</protein>
<comment type="caution">
    <text evidence="2">The sequence shown here is derived from an EMBL/GenBank/DDBJ whole genome shotgun (WGS) entry which is preliminary data.</text>
</comment>
<reference evidence="2" key="1">
    <citation type="submission" date="2019-08" db="EMBL/GenBank/DDBJ databases">
        <authorList>
            <person name="Kucharzyk K."/>
            <person name="Murdoch R.W."/>
            <person name="Higgins S."/>
            <person name="Loffler F."/>
        </authorList>
    </citation>
    <scope>NUCLEOTIDE SEQUENCE</scope>
</reference>